<sequence length="202" mass="22705">MNLKKSIALLPICGITFLGIMAACSNDNGNTTTKKADSTAAKTDVAKSEVIVYVNSDSLQKHYTYFVDVKKKLDDKNTLRQQQFEGKGRSFQQEVANAQRAAQGMTQEQQQQLSLQLQKKQQDLGQLQQSLAGQAAKEEQEETEKLYGKITDYLKKYAKDHNYKMVVSYSKGNSNILYADESLDVTNDVLKGLNEEYKADKK</sequence>
<dbReference type="GO" id="GO:0050821">
    <property type="term" value="P:protein stabilization"/>
    <property type="evidence" value="ECO:0007669"/>
    <property type="project" value="TreeGrafter"/>
</dbReference>
<evidence type="ECO:0000256" key="3">
    <source>
        <dbReference type="SAM" id="SignalP"/>
    </source>
</evidence>
<dbReference type="SUPFAM" id="SSF111384">
    <property type="entry name" value="OmpH-like"/>
    <property type="match status" value="1"/>
</dbReference>
<feature type="signal peptide" evidence="3">
    <location>
        <begin position="1"/>
        <end position="22"/>
    </location>
</feature>
<evidence type="ECO:0000256" key="2">
    <source>
        <dbReference type="ARBA" id="ARBA00022729"/>
    </source>
</evidence>
<dbReference type="PROSITE" id="PS51257">
    <property type="entry name" value="PROKAR_LIPOPROTEIN"/>
    <property type="match status" value="1"/>
</dbReference>
<organism evidence="4 5">
    <name type="scientific">Solitalea longa</name>
    <dbReference type="NCBI Taxonomy" id="2079460"/>
    <lineage>
        <taxon>Bacteria</taxon>
        <taxon>Pseudomonadati</taxon>
        <taxon>Bacteroidota</taxon>
        <taxon>Sphingobacteriia</taxon>
        <taxon>Sphingobacteriales</taxon>
        <taxon>Sphingobacteriaceae</taxon>
        <taxon>Solitalea</taxon>
    </lineage>
</organism>
<dbReference type="Gene3D" id="3.30.910.20">
    <property type="entry name" value="Skp domain"/>
    <property type="match status" value="1"/>
</dbReference>
<dbReference type="OrthoDB" id="1493259at2"/>
<dbReference type="InterPro" id="IPR005632">
    <property type="entry name" value="Chaperone_Skp"/>
</dbReference>
<keyword evidence="2 3" id="KW-0732">Signal</keyword>
<accession>A0A2S5A761</accession>
<dbReference type="RefSeq" id="WP_103787618.1">
    <property type="nucleotide sequence ID" value="NZ_PQVF01000002.1"/>
</dbReference>
<dbReference type="PANTHER" id="PTHR35089:SF1">
    <property type="entry name" value="CHAPERONE PROTEIN SKP"/>
    <property type="match status" value="1"/>
</dbReference>
<keyword evidence="5" id="KW-1185">Reference proteome</keyword>
<dbReference type="InterPro" id="IPR024930">
    <property type="entry name" value="Skp_dom_sf"/>
</dbReference>
<dbReference type="SMART" id="SM00935">
    <property type="entry name" value="OmpH"/>
    <property type="match status" value="1"/>
</dbReference>
<dbReference type="Pfam" id="PF03938">
    <property type="entry name" value="OmpH"/>
    <property type="match status" value="1"/>
</dbReference>
<dbReference type="AlphaFoldDB" id="A0A2S5A761"/>
<comment type="similarity">
    <text evidence="1">Belongs to the Skp family.</text>
</comment>
<proteinExistence type="inferred from homology"/>
<comment type="caution">
    <text evidence="4">The sequence shown here is derived from an EMBL/GenBank/DDBJ whole genome shotgun (WGS) entry which is preliminary data.</text>
</comment>
<gene>
    <name evidence="4" type="ORF">C3K47_03020</name>
</gene>
<dbReference type="GO" id="GO:0051082">
    <property type="term" value="F:unfolded protein binding"/>
    <property type="evidence" value="ECO:0007669"/>
    <property type="project" value="InterPro"/>
</dbReference>
<name>A0A2S5A761_9SPHI</name>
<dbReference type="PANTHER" id="PTHR35089">
    <property type="entry name" value="CHAPERONE PROTEIN SKP"/>
    <property type="match status" value="1"/>
</dbReference>
<evidence type="ECO:0000313" key="4">
    <source>
        <dbReference type="EMBL" id="POY38385.1"/>
    </source>
</evidence>
<evidence type="ECO:0000256" key="1">
    <source>
        <dbReference type="ARBA" id="ARBA00009091"/>
    </source>
</evidence>
<dbReference type="EMBL" id="PQVF01000002">
    <property type="protein sequence ID" value="POY38385.1"/>
    <property type="molecule type" value="Genomic_DNA"/>
</dbReference>
<feature type="chain" id="PRO_5015511452" evidence="3">
    <location>
        <begin position="23"/>
        <end position="202"/>
    </location>
</feature>
<protein>
    <submittedName>
        <fullName evidence="4">Outer membrane chaperone Skp</fullName>
    </submittedName>
</protein>
<reference evidence="4 5" key="1">
    <citation type="submission" date="2018-01" db="EMBL/GenBank/DDBJ databases">
        <authorList>
            <person name="Gaut B.S."/>
            <person name="Morton B.R."/>
            <person name="Clegg M.T."/>
            <person name="Duvall M.R."/>
        </authorList>
    </citation>
    <scope>NUCLEOTIDE SEQUENCE [LARGE SCALE GENOMIC DNA]</scope>
    <source>
        <strain evidence="4 5">HR-AV</strain>
    </source>
</reference>
<dbReference type="Proteomes" id="UP000236893">
    <property type="component" value="Unassembled WGS sequence"/>
</dbReference>
<dbReference type="GO" id="GO:0005829">
    <property type="term" value="C:cytosol"/>
    <property type="evidence" value="ECO:0007669"/>
    <property type="project" value="TreeGrafter"/>
</dbReference>
<evidence type="ECO:0000313" key="5">
    <source>
        <dbReference type="Proteomes" id="UP000236893"/>
    </source>
</evidence>